<reference evidence="9 10" key="1">
    <citation type="submission" date="2013-06" db="EMBL/GenBank/DDBJ databases">
        <title>Rumen cellulosomics: divergent fiber-degrading strategies revealed by comparative genome-wide analysis of six Ruminococcal strains.</title>
        <authorList>
            <person name="Dassa B."/>
            <person name="Borovok I."/>
            <person name="Lamed R."/>
            <person name="Flint H."/>
            <person name="Yeoman C.J."/>
            <person name="White B."/>
            <person name="Bayer E.A."/>
        </authorList>
    </citation>
    <scope>NUCLEOTIDE SEQUENCE [LARGE SCALE GENOMIC DNA]</scope>
    <source>
        <strain evidence="9 10">SY3</strain>
    </source>
</reference>
<keyword evidence="7 8" id="KW-0472">Membrane</keyword>
<protein>
    <submittedName>
        <fullName evidence="9">ZIP Zinc transporter</fullName>
    </submittedName>
</protein>
<dbReference type="OrthoDB" id="9787346at2"/>
<evidence type="ECO:0000256" key="5">
    <source>
        <dbReference type="ARBA" id="ARBA00022833"/>
    </source>
</evidence>
<evidence type="ECO:0000256" key="4">
    <source>
        <dbReference type="ARBA" id="ARBA00022692"/>
    </source>
</evidence>
<feature type="transmembrane region" description="Helical" evidence="8">
    <location>
        <begin position="41"/>
        <end position="62"/>
    </location>
</feature>
<dbReference type="GO" id="GO:0005886">
    <property type="term" value="C:plasma membrane"/>
    <property type="evidence" value="ECO:0007669"/>
    <property type="project" value="UniProtKB-SubCell"/>
</dbReference>
<evidence type="ECO:0000256" key="6">
    <source>
        <dbReference type="ARBA" id="ARBA00022989"/>
    </source>
</evidence>
<keyword evidence="10" id="KW-1185">Reference proteome</keyword>
<dbReference type="Proteomes" id="UP000021369">
    <property type="component" value="Unassembled WGS sequence"/>
</dbReference>
<evidence type="ECO:0000256" key="7">
    <source>
        <dbReference type="ARBA" id="ARBA00023136"/>
    </source>
</evidence>
<dbReference type="Pfam" id="PF02535">
    <property type="entry name" value="Zip"/>
    <property type="match status" value="1"/>
</dbReference>
<keyword evidence="3" id="KW-1003">Cell membrane</keyword>
<feature type="transmembrane region" description="Helical" evidence="8">
    <location>
        <begin position="181"/>
        <end position="203"/>
    </location>
</feature>
<dbReference type="RefSeq" id="WP_037289640.1">
    <property type="nucleotide sequence ID" value="NZ_JEOB01000004.1"/>
</dbReference>
<dbReference type="PANTHER" id="PTHR11040:SF211">
    <property type="entry name" value="ZINC TRANSPORTER ZIP11"/>
    <property type="match status" value="1"/>
</dbReference>
<comment type="subcellular location">
    <subcellularLocation>
        <location evidence="1">Cell membrane</location>
        <topology evidence="1">Multi-pass membrane protein</topology>
    </subcellularLocation>
</comment>
<feature type="transmembrane region" description="Helical" evidence="8">
    <location>
        <begin position="209"/>
        <end position="226"/>
    </location>
</feature>
<keyword evidence="5" id="KW-0862">Zinc</keyword>
<comment type="similarity">
    <text evidence="2">Belongs to the ZIP transporter (TC 2.A.5) family.</text>
</comment>
<feature type="transmembrane region" description="Helical" evidence="8">
    <location>
        <begin position="115"/>
        <end position="138"/>
    </location>
</feature>
<comment type="caution">
    <text evidence="9">The sequence shown here is derived from an EMBL/GenBank/DDBJ whole genome shotgun (WGS) entry which is preliminary data.</text>
</comment>
<feature type="transmembrane region" description="Helical" evidence="8">
    <location>
        <begin position="12"/>
        <end position="29"/>
    </location>
</feature>
<dbReference type="PATRIC" id="fig|1341156.4.peg.2723"/>
<gene>
    <name evidence="9" type="ORF">RASY3_15620</name>
</gene>
<name>A0A011UAX4_RUMAL</name>
<evidence type="ECO:0000313" key="10">
    <source>
        <dbReference type="Proteomes" id="UP000021369"/>
    </source>
</evidence>
<dbReference type="PANTHER" id="PTHR11040">
    <property type="entry name" value="ZINC/IRON TRANSPORTER"/>
    <property type="match status" value="1"/>
</dbReference>
<evidence type="ECO:0000256" key="1">
    <source>
        <dbReference type="ARBA" id="ARBA00004651"/>
    </source>
</evidence>
<evidence type="ECO:0000313" key="9">
    <source>
        <dbReference type="EMBL" id="EXM37759.1"/>
    </source>
</evidence>
<evidence type="ECO:0000256" key="8">
    <source>
        <dbReference type="SAM" id="Phobius"/>
    </source>
</evidence>
<keyword evidence="6 8" id="KW-1133">Transmembrane helix</keyword>
<evidence type="ECO:0000256" key="3">
    <source>
        <dbReference type="ARBA" id="ARBA00022475"/>
    </source>
</evidence>
<feature type="transmembrane region" description="Helical" evidence="8">
    <location>
        <begin position="74"/>
        <end position="94"/>
    </location>
</feature>
<dbReference type="GO" id="GO:0005385">
    <property type="term" value="F:zinc ion transmembrane transporter activity"/>
    <property type="evidence" value="ECO:0007669"/>
    <property type="project" value="TreeGrafter"/>
</dbReference>
<accession>A0A011UAX4</accession>
<dbReference type="InterPro" id="IPR003689">
    <property type="entry name" value="ZIP"/>
</dbReference>
<organism evidence="9 10">
    <name type="scientific">Ruminococcus albus SY3</name>
    <dbReference type="NCBI Taxonomy" id="1341156"/>
    <lineage>
        <taxon>Bacteria</taxon>
        <taxon>Bacillati</taxon>
        <taxon>Bacillota</taxon>
        <taxon>Clostridia</taxon>
        <taxon>Eubacteriales</taxon>
        <taxon>Oscillospiraceae</taxon>
        <taxon>Ruminococcus</taxon>
    </lineage>
</organism>
<feature type="transmembrane region" description="Helical" evidence="8">
    <location>
        <begin position="144"/>
        <end position="161"/>
    </location>
</feature>
<proteinExistence type="inferred from homology"/>
<evidence type="ECO:0000256" key="2">
    <source>
        <dbReference type="ARBA" id="ARBA00006939"/>
    </source>
</evidence>
<sequence length="259" mass="27098">MTGLISAACATGFTFFMTALGAAMVLFMYSDDFSDKVRRAFLGFAAGVMIAASVWSLLIPAIEESEKLGNRGWIPAAGGFTCGVAFLMLLDKVLPCFMKNSDPTHEHRKGRTAMMVFAITLHNIPEGMAVGLAFAVAARSADPALFGAAVALAVGMGIQNFPEGAAISIPLRQHGMGRLKAFICGAASGVVEPIFGVLTVLVAGAAQTVLPWFLSFAAGAMLYVVADELIPEAHLEGSRAGTICVMIGFILMMTLDVAL</sequence>
<dbReference type="EMBL" id="JEOB01000004">
    <property type="protein sequence ID" value="EXM37759.1"/>
    <property type="molecule type" value="Genomic_DNA"/>
</dbReference>
<keyword evidence="4 8" id="KW-0812">Transmembrane</keyword>
<dbReference type="AlphaFoldDB" id="A0A011UAX4"/>
<feature type="transmembrane region" description="Helical" evidence="8">
    <location>
        <begin position="238"/>
        <end position="258"/>
    </location>
</feature>